<protein>
    <submittedName>
        <fullName evidence="1">Uncharacterized protein</fullName>
    </submittedName>
</protein>
<reference evidence="1 2" key="1">
    <citation type="journal article" date="2017" name="Gigascience">
        <title>Draft genome of the honey bee ectoparasitic mite, Tropilaelaps mercedesae, is shaped by the parasitic life history.</title>
        <authorList>
            <person name="Dong X."/>
            <person name="Armstrong S.D."/>
            <person name="Xia D."/>
            <person name="Makepeace B.L."/>
            <person name="Darby A.C."/>
            <person name="Kadowaki T."/>
        </authorList>
    </citation>
    <scope>NUCLEOTIDE SEQUENCE [LARGE SCALE GENOMIC DNA]</scope>
    <source>
        <strain evidence="1">Wuxi-XJTLU</strain>
    </source>
</reference>
<accession>A0A1V9XMS3</accession>
<dbReference type="InParanoid" id="A0A1V9XMS3"/>
<organism evidence="1 2">
    <name type="scientific">Tropilaelaps mercedesae</name>
    <dbReference type="NCBI Taxonomy" id="418985"/>
    <lineage>
        <taxon>Eukaryota</taxon>
        <taxon>Metazoa</taxon>
        <taxon>Ecdysozoa</taxon>
        <taxon>Arthropoda</taxon>
        <taxon>Chelicerata</taxon>
        <taxon>Arachnida</taxon>
        <taxon>Acari</taxon>
        <taxon>Parasitiformes</taxon>
        <taxon>Mesostigmata</taxon>
        <taxon>Gamasina</taxon>
        <taxon>Dermanyssoidea</taxon>
        <taxon>Laelapidae</taxon>
        <taxon>Tropilaelaps</taxon>
    </lineage>
</organism>
<dbReference type="AlphaFoldDB" id="A0A1V9XMS3"/>
<proteinExistence type="predicted"/>
<keyword evidence="2" id="KW-1185">Reference proteome</keyword>
<sequence>MGLIVQFGMWFYRSWRRERDAGLWVHCAFSKDSRRAWKISSVELVRDPCGTPACAGPRLFDAAHNRSSTVRVIVSVCQLRRRRLLYCASVAAVRKVRNAVSDNDYSAVSVNLERGRRCCEVCGFRAKPVLRAIRERLLTFQLFWTLLIGLLPMSLRMPASICNDSGVPTDGPPHCRRRRALKLTAAETELSTSLTEVSNDGMALHYSILDDMPAGCGVGRHGGSELFGLIVWRRIVGVSRVSCGSCLVLSEKLLPSRCGGGRGKANVSGSGWRWSYEGEIGEEKT</sequence>
<dbReference type="Proteomes" id="UP000192247">
    <property type="component" value="Unassembled WGS sequence"/>
</dbReference>
<evidence type="ECO:0000313" key="1">
    <source>
        <dbReference type="EMBL" id="OQR74682.1"/>
    </source>
</evidence>
<comment type="caution">
    <text evidence="1">The sequence shown here is derived from an EMBL/GenBank/DDBJ whole genome shotgun (WGS) entry which is preliminary data.</text>
</comment>
<evidence type="ECO:0000313" key="2">
    <source>
        <dbReference type="Proteomes" id="UP000192247"/>
    </source>
</evidence>
<gene>
    <name evidence="1" type="ORF">BIW11_03386</name>
</gene>
<name>A0A1V9XMS3_9ACAR</name>
<dbReference type="EMBL" id="MNPL01007580">
    <property type="protein sequence ID" value="OQR74682.1"/>
    <property type="molecule type" value="Genomic_DNA"/>
</dbReference>